<dbReference type="PANTHER" id="PTHR30509:SF8">
    <property type="entry name" value="INNER MEMBRANE PROTEIN YCCS"/>
    <property type="match status" value="1"/>
</dbReference>
<evidence type="ECO:0000256" key="6">
    <source>
        <dbReference type="ARBA" id="ARBA00043993"/>
    </source>
</evidence>
<accession>A0A1G6IZJ9</accession>
<feature type="transmembrane region" description="Helical" evidence="7">
    <location>
        <begin position="525"/>
        <end position="543"/>
    </location>
</feature>
<keyword evidence="4 7" id="KW-1133">Transmembrane helix</keyword>
<evidence type="ECO:0000256" key="1">
    <source>
        <dbReference type="ARBA" id="ARBA00004651"/>
    </source>
</evidence>
<feature type="transmembrane region" description="Helical" evidence="7">
    <location>
        <begin position="100"/>
        <end position="119"/>
    </location>
</feature>
<feature type="transmembrane region" description="Helical" evidence="7">
    <location>
        <begin position="51"/>
        <end position="70"/>
    </location>
</feature>
<feature type="transmembrane region" description="Helical" evidence="7">
    <location>
        <begin position="125"/>
        <end position="146"/>
    </location>
</feature>
<proteinExistence type="inferred from homology"/>
<keyword evidence="11" id="KW-1185">Reference proteome</keyword>
<evidence type="ECO:0000256" key="5">
    <source>
        <dbReference type="ARBA" id="ARBA00023136"/>
    </source>
</evidence>
<evidence type="ECO:0000256" key="2">
    <source>
        <dbReference type="ARBA" id="ARBA00022475"/>
    </source>
</evidence>
<feature type="transmembrane region" description="Helical" evidence="7">
    <location>
        <begin position="76"/>
        <end position="93"/>
    </location>
</feature>
<dbReference type="GO" id="GO:0005886">
    <property type="term" value="C:plasma membrane"/>
    <property type="evidence" value="ECO:0007669"/>
    <property type="project" value="UniProtKB-SubCell"/>
</dbReference>
<reference evidence="11" key="1">
    <citation type="submission" date="2016-09" db="EMBL/GenBank/DDBJ databases">
        <authorList>
            <person name="Varghese N."/>
            <person name="Submissions S."/>
        </authorList>
    </citation>
    <scope>NUCLEOTIDE SEQUENCE [LARGE SCALE GENOMIC DNA]</scope>
    <source>
        <strain evidence="11">ANC 3699</strain>
    </source>
</reference>
<feature type="domain" description="Integral membrane bound transporter" evidence="9">
    <location>
        <begin position="417"/>
        <end position="537"/>
    </location>
</feature>
<dbReference type="InterPro" id="IPR010019">
    <property type="entry name" value="Integral_membrane_YccS"/>
</dbReference>
<feature type="domain" description="Integral membrane protein YccS N-terminal" evidence="8">
    <location>
        <begin position="51"/>
        <end position="325"/>
    </location>
</feature>
<comment type="subcellular location">
    <subcellularLocation>
        <location evidence="1">Cell membrane</location>
        <topology evidence="1">Multi-pass membrane protein</topology>
    </subcellularLocation>
</comment>
<feature type="transmembrane region" description="Helical" evidence="7">
    <location>
        <begin position="20"/>
        <end position="39"/>
    </location>
</feature>
<dbReference type="Pfam" id="PF13515">
    <property type="entry name" value="FUSC_2"/>
    <property type="match status" value="1"/>
</dbReference>
<keyword evidence="3 7" id="KW-0812">Transmembrane</keyword>
<dbReference type="NCBIfam" id="TIGR01666">
    <property type="entry name" value="YCCS"/>
    <property type="match status" value="1"/>
</dbReference>
<evidence type="ECO:0000256" key="4">
    <source>
        <dbReference type="ARBA" id="ARBA00022989"/>
    </source>
</evidence>
<keyword evidence="5 7" id="KW-0472">Membrane</keyword>
<feature type="transmembrane region" description="Helical" evidence="7">
    <location>
        <begin position="452"/>
        <end position="470"/>
    </location>
</feature>
<dbReference type="PANTHER" id="PTHR30509">
    <property type="entry name" value="P-HYDROXYBENZOIC ACID EFFLUX PUMP SUBUNIT-RELATED"/>
    <property type="match status" value="1"/>
</dbReference>
<comment type="similarity">
    <text evidence="6">Belongs to the YccS/YhfK family.</text>
</comment>
<evidence type="ECO:0000259" key="8">
    <source>
        <dbReference type="Pfam" id="PF12805"/>
    </source>
</evidence>
<evidence type="ECO:0000256" key="3">
    <source>
        <dbReference type="ARBA" id="ARBA00022692"/>
    </source>
</evidence>
<dbReference type="Proteomes" id="UP000242317">
    <property type="component" value="Unassembled WGS sequence"/>
</dbReference>
<evidence type="ECO:0000313" key="11">
    <source>
        <dbReference type="Proteomes" id="UP000242317"/>
    </source>
</evidence>
<evidence type="ECO:0000313" key="10">
    <source>
        <dbReference type="EMBL" id="SDC11841.1"/>
    </source>
</evidence>
<feature type="transmembrane region" description="Helical" evidence="7">
    <location>
        <begin position="496"/>
        <end position="513"/>
    </location>
</feature>
<gene>
    <name evidence="10" type="ORF">SAMN05421749_103190</name>
</gene>
<dbReference type="EMBL" id="FMYK01000003">
    <property type="protein sequence ID" value="SDC11841.1"/>
    <property type="molecule type" value="Genomic_DNA"/>
</dbReference>
<sequence>MYGLRMLIAFTGTAFIPYWLGQQLLTIPLTLGVIAAALSDIDDRFSVHIRNLVLTYCGFFITASGVELLFPHPVLFGFALIVSCFSLILLGSLGKRYATISYGCLVISVYTMLGVDIFPEWWQQPALLVTGAVWYGLLSSISFLLFPVRLVQDQLVQCYQLVGNFLFVKSNLFDVDMTPKSYQQSMIDLSLANSKVVGKFNETRVALVTRLKGDRGRKDTRRSLQYYFIIQDIHERADSAHIDYQKLSKVFQHRDVLFRFQRILTLQGKACQDLATAIANRQPYVHNPRFVHAFKNLERSIQHLQEELLIQSHHPEATSPLLHLSHRDADIDLWINALHGLSNNLKEIDAQLHNLESDRALNSKTEKQNDPNKEHALRDDSLQSWGDVWLRMKQNLTPESSLFRHATRLSILLLISHIIVQVGQFEYGYWLVLTVLFVSQPNFNATKRRLKLRILGTLAGITLGTFVIHFVPSVEGQLFIMVLSGVFFLQLRAQQYAQATMFITLLALINFHLADPELNAALPRAIYTIAGCFVAWLGVTFIWPDWQFRRLPLIINKAFDSQCNYLHEVVKQYHQGRNNGLDYRVVRRRAHLMDADLASLISTLATEPDVDPDQKQQSFKLLSLNHTLLSYIAALGAHREQITHPQVLEILDDALEDIEGALLRDESPQLKAHAAIQALRLLNRAQDTTLDPAENVVLQQVALIINLLPEISTLKQSLTYEHDPHATALGSL</sequence>
<dbReference type="InterPro" id="IPR049453">
    <property type="entry name" value="Memb_transporter_dom"/>
</dbReference>
<protein>
    <submittedName>
        <fullName evidence="10">TIGR01666 family membrane protein</fullName>
    </submittedName>
</protein>
<name>A0A1G6IZJ9_9GAMM</name>
<evidence type="ECO:0000259" key="9">
    <source>
        <dbReference type="Pfam" id="PF13515"/>
    </source>
</evidence>
<organism evidence="10 11">
    <name type="scientific">Acinetobacter marinus</name>
    <dbReference type="NCBI Taxonomy" id="281375"/>
    <lineage>
        <taxon>Bacteria</taxon>
        <taxon>Pseudomonadati</taxon>
        <taxon>Pseudomonadota</taxon>
        <taxon>Gammaproteobacteria</taxon>
        <taxon>Moraxellales</taxon>
        <taxon>Moraxellaceae</taxon>
        <taxon>Acinetobacter</taxon>
    </lineage>
</organism>
<dbReference type="InterPro" id="IPR010020">
    <property type="entry name" value="Integral_membrane_YCCS_YHJK"/>
</dbReference>
<keyword evidence="2" id="KW-1003">Cell membrane</keyword>
<dbReference type="AlphaFoldDB" id="A0A1G6IZJ9"/>
<evidence type="ECO:0000256" key="7">
    <source>
        <dbReference type="SAM" id="Phobius"/>
    </source>
</evidence>
<dbReference type="InterPro" id="IPR032692">
    <property type="entry name" value="YccS_N"/>
</dbReference>
<dbReference type="Pfam" id="PF12805">
    <property type="entry name" value="FUSC-like"/>
    <property type="match status" value="1"/>
</dbReference>
<dbReference type="NCBIfam" id="TIGR01667">
    <property type="entry name" value="YCCS_YHFK"/>
    <property type="match status" value="1"/>
</dbReference>